<gene>
    <name evidence="1" type="ordered locus">Igag_1518</name>
</gene>
<dbReference type="BioCyc" id="IAGG583356:GHAH-1509-MONOMER"/>
<evidence type="ECO:0000313" key="2">
    <source>
        <dbReference type="Proteomes" id="UP000001304"/>
    </source>
</evidence>
<evidence type="ECO:0000313" key="1">
    <source>
        <dbReference type="EMBL" id="ADM28320.1"/>
    </source>
</evidence>
<dbReference type="KEGG" id="iag:Igag_1518"/>
<keyword evidence="2" id="KW-1185">Reference proteome</keyword>
<protein>
    <submittedName>
        <fullName evidence="1">Uncharacterized protein</fullName>
    </submittedName>
</protein>
<dbReference type="EMBL" id="CP002098">
    <property type="protein sequence ID" value="ADM28320.1"/>
    <property type="molecule type" value="Genomic_DNA"/>
</dbReference>
<organism evidence="1 2">
    <name type="scientific">Ignisphaera aggregans (strain DSM 17230 / JCM 13409 / AQ1.S1)</name>
    <dbReference type="NCBI Taxonomy" id="583356"/>
    <lineage>
        <taxon>Archaea</taxon>
        <taxon>Thermoproteota</taxon>
        <taxon>Thermoprotei</taxon>
        <taxon>Desulfurococcales</taxon>
        <taxon>Desulfurococcaceae</taxon>
        <taxon>Ignisphaera</taxon>
    </lineage>
</organism>
<sequence length="100" mass="11759">MLNPEDIKNMLISKGFQKVYVVEKDPQCILFLCVYNDRNYLIAFYQGDIAMYSKLLDSANISSLYWKCEYLKYIPNGLYTFAQNIESLIDKVLQKIKLIQ</sequence>
<proteinExistence type="predicted"/>
<accession>E0SQZ0</accession>
<dbReference type="Proteomes" id="UP000001304">
    <property type="component" value="Chromosome"/>
</dbReference>
<reference evidence="1 2" key="1">
    <citation type="journal article" date="2010" name="Stand. Genomic Sci.">
        <title>Complete genome sequence of Ignisphaera aggregans type strain (AQ1.S1).</title>
        <authorList>
            <person name="Goker M."/>
            <person name="Held B."/>
            <person name="Lapidus A."/>
            <person name="Nolan M."/>
            <person name="Spring S."/>
            <person name="Yasawong M."/>
            <person name="Lucas S."/>
            <person name="Glavina Del Rio T."/>
            <person name="Tice H."/>
            <person name="Cheng J.F."/>
            <person name="Goodwin L."/>
            <person name="Tapia R."/>
            <person name="Pitluck S."/>
            <person name="Liolios K."/>
            <person name="Ivanova N."/>
            <person name="Mavromatis K."/>
            <person name="Mikhailova N."/>
            <person name="Pati A."/>
            <person name="Chen A."/>
            <person name="Palaniappan K."/>
            <person name="Brambilla E."/>
            <person name="Land M."/>
            <person name="Hauser L."/>
            <person name="Chang Y.J."/>
            <person name="Jeffries C.D."/>
            <person name="Brettin T."/>
            <person name="Detter J.C."/>
            <person name="Han C."/>
            <person name="Rohde M."/>
            <person name="Sikorski J."/>
            <person name="Woyke T."/>
            <person name="Bristow J."/>
            <person name="Eisen J.A."/>
            <person name="Markowitz V."/>
            <person name="Hugenholtz P."/>
            <person name="Kyrpides N.C."/>
            <person name="Klenk H.P."/>
        </authorList>
    </citation>
    <scope>NUCLEOTIDE SEQUENCE [LARGE SCALE GENOMIC DNA]</scope>
    <source>
        <strain evidence="2">DSM 17230 / JCM 13409 / AQ1.S1</strain>
    </source>
</reference>
<name>E0SQZ0_IGNAA</name>
<dbReference type="HOGENOM" id="CLU_2299309_0_0_2"/>
<dbReference type="AlphaFoldDB" id="E0SQZ0"/>